<feature type="non-terminal residue" evidence="3">
    <location>
        <position position="153"/>
    </location>
</feature>
<reference evidence="3" key="2">
    <citation type="submission" date="2021-08" db="EMBL/GenBank/DDBJ databases">
        <authorList>
            <person name="Gostincar C."/>
            <person name="Sun X."/>
            <person name="Song Z."/>
            <person name="Gunde-Cimerman N."/>
        </authorList>
    </citation>
    <scope>NUCLEOTIDE SEQUENCE</scope>
    <source>
        <strain evidence="3">EXF-8016</strain>
    </source>
</reference>
<comment type="caution">
    <text evidence="3">The sequence shown here is derived from an EMBL/GenBank/DDBJ whole genome shotgun (WGS) entry which is preliminary data.</text>
</comment>
<dbReference type="GO" id="GO:0006457">
    <property type="term" value="P:protein folding"/>
    <property type="evidence" value="ECO:0007669"/>
    <property type="project" value="InterPro"/>
</dbReference>
<dbReference type="Gene3D" id="2.10.250.10">
    <property type="entry name" value="Calreticulin/calnexin, P domain"/>
    <property type="match status" value="1"/>
</dbReference>
<organism evidence="3 4">
    <name type="scientific">Aureobasidium melanogenum</name>
    <name type="common">Aureobasidium pullulans var. melanogenum</name>
    <dbReference type="NCBI Taxonomy" id="46634"/>
    <lineage>
        <taxon>Eukaryota</taxon>
        <taxon>Fungi</taxon>
        <taxon>Dikarya</taxon>
        <taxon>Ascomycota</taxon>
        <taxon>Pezizomycotina</taxon>
        <taxon>Dothideomycetes</taxon>
        <taxon>Dothideomycetidae</taxon>
        <taxon>Dothideales</taxon>
        <taxon>Saccotheciaceae</taxon>
        <taxon>Aureobasidium</taxon>
    </lineage>
</organism>
<comment type="similarity">
    <text evidence="1">Belongs to the calreticulin family.</text>
</comment>
<keyword evidence="1" id="KW-0143">Chaperone</keyword>
<dbReference type="GO" id="GO:0051082">
    <property type="term" value="F:unfolded protein binding"/>
    <property type="evidence" value="ECO:0007669"/>
    <property type="project" value="InterPro"/>
</dbReference>
<reference evidence="3" key="1">
    <citation type="journal article" date="2021" name="J Fungi (Basel)">
        <title>Virulence traits and population genomics of the black yeast Aureobasidium melanogenum.</title>
        <authorList>
            <person name="Cernosa A."/>
            <person name="Sun X."/>
            <person name="Gostincar C."/>
            <person name="Fang C."/>
            <person name="Gunde-Cimerman N."/>
            <person name="Song Z."/>
        </authorList>
    </citation>
    <scope>NUCLEOTIDE SEQUENCE</scope>
    <source>
        <strain evidence="3">EXF-8016</strain>
    </source>
</reference>
<accession>A0A9P8K2D2</accession>
<gene>
    <name evidence="3" type="ORF">KCV03_g8655</name>
</gene>
<sequence>MSFRVQDSNCDEVSGCGSCKGLMKKDSEYKGKLFAPMIEHKDVWALQKIDNPEYFVEKTPSKFKPMGAMNRSRALDHTERHLQRHKSEKDVGARVFYSESKKVFLKNYKHAAVRDKDDDAAQEKDREATKRRDVPRKSRQQPRQQDNTSHAPD</sequence>
<dbReference type="OrthoDB" id="1938156at2759"/>
<dbReference type="GO" id="GO:0005783">
    <property type="term" value="C:endoplasmic reticulum"/>
    <property type="evidence" value="ECO:0007669"/>
    <property type="project" value="InterPro"/>
</dbReference>
<dbReference type="Pfam" id="PF00262">
    <property type="entry name" value="Calreticulin"/>
    <property type="match status" value="1"/>
</dbReference>
<evidence type="ECO:0000256" key="1">
    <source>
        <dbReference type="RuleBase" id="RU362126"/>
    </source>
</evidence>
<feature type="region of interest" description="Disordered" evidence="2">
    <location>
        <begin position="108"/>
        <end position="153"/>
    </location>
</feature>
<proteinExistence type="inferred from homology"/>
<feature type="compositionally biased region" description="Polar residues" evidence="2">
    <location>
        <begin position="141"/>
        <end position="153"/>
    </location>
</feature>
<evidence type="ECO:0000256" key="2">
    <source>
        <dbReference type="SAM" id="MobiDB-lite"/>
    </source>
</evidence>
<protein>
    <submittedName>
        <fullName evidence="3">Uncharacterized protein</fullName>
    </submittedName>
</protein>
<dbReference type="EMBL" id="JAHFYH010000089">
    <property type="protein sequence ID" value="KAH0213996.1"/>
    <property type="molecule type" value="Genomic_DNA"/>
</dbReference>
<dbReference type="InterPro" id="IPR001580">
    <property type="entry name" value="Calret/calnex"/>
</dbReference>
<feature type="compositionally biased region" description="Basic and acidic residues" evidence="2">
    <location>
        <begin position="112"/>
        <end position="136"/>
    </location>
</feature>
<evidence type="ECO:0000313" key="4">
    <source>
        <dbReference type="Proteomes" id="UP000767238"/>
    </source>
</evidence>
<dbReference type="SUPFAM" id="SSF63887">
    <property type="entry name" value="P-domain of calnexin/calreticulin"/>
    <property type="match status" value="1"/>
</dbReference>
<dbReference type="AlphaFoldDB" id="A0A9P8K2D2"/>
<dbReference type="InterPro" id="IPR009033">
    <property type="entry name" value="Calreticulin/calnexin_P_dom_sf"/>
</dbReference>
<evidence type="ECO:0000313" key="3">
    <source>
        <dbReference type="EMBL" id="KAH0213996.1"/>
    </source>
</evidence>
<dbReference type="Proteomes" id="UP000767238">
    <property type="component" value="Unassembled WGS sequence"/>
</dbReference>
<keyword evidence="1" id="KW-0256">Endoplasmic reticulum</keyword>
<name>A0A9P8K2D2_AURME</name>
<dbReference type="GO" id="GO:0005509">
    <property type="term" value="F:calcium ion binding"/>
    <property type="evidence" value="ECO:0007669"/>
    <property type="project" value="InterPro"/>
</dbReference>